<name>A0A1H1YCX9_9PSED</name>
<dbReference type="AlphaFoldDB" id="A0A1H1YCX9"/>
<dbReference type="GeneID" id="300209254"/>
<sequence length="247" mass="28165">MASNIQFEGDFTPSIKTWIEEEFERAFALCIKQFSGCAIEWQIPKTVVKEGYGGEARLDQLELCLSPTLDLNAQDEEKSYQVKAAKRLIHHELVHIFQHQVLRKNHIYALPTWFSEGMAVAFSGQTLSWDAGQLQKDLDAMGQIPRAEQYLIMTGYKPFDMNRPPFNALYEIWGGLFAYSVAQAPKLHPDYQRNNGPHLVGDEYRRAVAIVRDTPEHGFDKALTLHTLQPILTQANLRKELVSFITA</sequence>
<evidence type="ECO:0000313" key="1">
    <source>
        <dbReference type="EMBL" id="SDT19303.1"/>
    </source>
</evidence>
<organism evidence="1 2">
    <name type="scientific">Pseudomonas asplenii</name>
    <dbReference type="NCBI Taxonomy" id="53407"/>
    <lineage>
        <taxon>Bacteria</taxon>
        <taxon>Pseudomonadati</taxon>
        <taxon>Pseudomonadota</taxon>
        <taxon>Gammaproteobacteria</taxon>
        <taxon>Pseudomonadales</taxon>
        <taxon>Pseudomonadaceae</taxon>
        <taxon>Pseudomonas</taxon>
    </lineage>
</organism>
<proteinExistence type="predicted"/>
<dbReference type="RefSeq" id="WP_090208677.1">
    <property type="nucleotide sequence ID" value="NZ_LT629777.1"/>
</dbReference>
<evidence type="ECO:0000313" key="2">
    <source>
        <dbReference type="Proteomes" id="UP000199524"/>
    </source>
</evidence>
<keyword evidence="2" id="KW-1185">Reference proteome</keyword>
<gene>
    <name evidence="1" type="ORF">SAMN05216598_4355</name>
</gene>
<dbReference type="EMBL" id="LT629777">
    <property type="protein sequence ID" value="SDT19303.1"/>
    <property type="molecule type" value="Genomic_DNA"/>
</dbReference>
<accession>A0A1H1YCX9</accession>
<dbReference type="Proteomes" id="UP000199524">
    <property type="component" value="Chromosome I"/>
</dbReference>
<protein>
    <submittedName>
        <fullName evidence="1">Uncharacterized protein</fullName>
    </submittedName>
</protein>
<reference evidence="2" key="1">
    <citation type="submission" date="2016-10" db="EMBL/GenBank/DDBJ databases">
        <authorList>
            <person name="Varghese N."/>
            <person name="Submissions S."/>
        </authorList>
    </citation>
    <scope>NUCLEOTIDE SEQUENCE [LARGE SCALE GENOMIC DNA]</scope>
    <source>
        <strain evidence="2">ATCC 23835</strain>
    </source>
</reference>